<reference evidence="3 4" key="1">
    <citation type="submission" date="2023-08" db="EMBL/GenBank/DDBJ databases">
        <title>Functional and genomic diversity of the sorghum phyllosphere microbiome.</title>
        <authorList>
            <person name="Shade A."/>
        </authorList>
    </citation>
    <scope>NUCLEOTIDE SEQUENCE [LARGE SCALE GENOMIC DNA]</scope>
    <source>
        <strain evidence="3 4">SORGH_AS_0919</strain>
    </source>
</reference>
<evidence type="ECO:0000313" key="3">
    <source>
        <dbReference type="EMBL" id="MDR6168051.1"/>
    </source>
</evidence>
<accession>A0ABU1I2D6</accession>
<name>A0ABU1I2D6_9MICO</name>
<dbReference type="InterPro" id="IPR011045">
    <property type="entry name" value="N2O_reductase_N"/>
</dbReference>
<comment type="similarity">
    <text evidence="1">Belongs to the cycloisomerase 2 family.</text>
</comment>
<dbReference type="SUPFAM" id="SSF50974">
    <property type="entry name" value="Nitrous oxide reductase, N-terminal domain"/>
    <property type="match status" value="1"/>
</dbReference>
<evidence type="ECO:0000256" key="2">
    <source>
        <dbReference type="SAM" id="MobiDB-lite"/>
    </source>
</evidence>
<proteinExistence type="inferred from homology"/>
<dbReference type="PANTHER" id="PTHR30344">
    <property type="entry name" value="6-PHOSPHOGLUCONOLACTONASE-RELATED"/>
    <property type="match status" value="1"/>
</dbReference>
<protein>
    <submittedName>
        <fullName evidence="3">6-phosphogluconolactonase</fullName>
        <ecNumber evidence="3">3.1.1.31</ecNumber>
    </submittedName>
</protein>
<comment type="caution">
    <text evidence="3">The sequence shown here is derived from an EMBL/GenBank/DDBJ whole genome shotgun (WGS) entry which is preliminary data.</text>
</comment>
<dbReference type="GO" id="GO:0017057">
    <property type="term" value="F:6-phosphogluconolactonase activity"/>
    <property type="evidence" value="ECO:0007669"/>
    <property type="project" value="UniProtKB-EC"/>
</dbReference>
<organism evidence="3 4">
    <name type="scientific">Microbacterium paludicola</name>
    <dbReference type="NCBI Taxonomy" id="300019"/>
    <lineage>
        <taxon>Bacteria</taxon>
        <taxon>Bacillati</taxon>
        <taxon>Actinomycetota</taxon>
        <taxon>Actinomycetes</taxon>
        <taxon>Micrococcales</taxon>
        <taxon>Microbacteriaceae</taxon>
        <taxon>Microbacterium</taxon>
    </lineage>
</organism>
<dbReference type="Pfam" id="PF10282">
    <property type="entry name" value="Lactonase"/>
    <property type="match status" value="2"/>
</dbReference>
<dbReference type="EC" id="3.1.1.31" evidence="3"/>
<keyword evidence="4" id="KW-1185">Reference proteome</keyword>
<evidence type="ECO:0000256" key="1">
    <source>
        <dbReference type="ARBA" id="ARBA00005564"/>
    </source>
</evidence>
<gene>
    <name evidence="3" type="ORF">QE367_002255</name>
</gene>
<dbReference type="Proteomes" id="UP001260188">
    <property type="component" value="Unassembled WGS sequence"/>
</dbReference>
<keyword evidence="3" id="KW-0378">Hydrolase</keyword>
<feature type="region of interest" description="Disordered" evidence="2">
    <location>
        <begin position="172"/>
        <end position="204"/>
    </location>
</feature>
<dbReference type="RefSeq" id="WP_309666825.1">
    <property type="nucleotide sequence ID" value="NZ_JAVIZA010000001.1"/>
</dbReference>
<dbReference type="Gene3D" id="2.130.10.10">
    <property type="entry name" value="YVTN repeat-like/Quinoprotein amine dehydrogenase"/>
    <property type="match status" value="2"/>
</dbReference>
<dbReference type="PANTHER" id="PTHR30344:SF1">
    <property type="entry name" value="6-PHOSPHOGLUCONOLACTONASE"/>
    <property type="match status" value="1"/>
</dbReference>
<dbReference type="InterPro" id="IPR019405">
    <property type="entry name" value="Lactonase_7-beta_prop"/>
</dbReference>
<dbReference type="InterPro" id="IPR050282">
    <property type="entry name" value="Cycloisomerase_2"/>
</dbReference>
<sequence>MRLLLGGYTADMGGEAAGIGLLHAGDPDGATADGQLSLRPEVVAASSPSWVARHPRLDVVYAALEFRGEVRAYRRTGLDAWTPLGRPVAAGEAVCHVAVAPDGASLVASCWSDGRVVRMSVDAAGIPSAPVIAPAAVDPYGPDAPAEPTVDDVDLAAAARALREAAGPEFAHLVPGSDAPAAPHPGPDQDAEAPRPSRSHQARYLPGGLIVTTDMGLDLVRFWRDSPRGLRLVEQVALPLGSGPRHTLWHPSGHLYVLTELSREVFVLGADREGRWRMLSATGLLGALDDDTAAEIAMTPDGEAIYAGVRGSNTLGVLRVRDAGDRLEQLALVDAGVDWPRHHVVVRDTLLVAGQLSSEVVSMTRDPRTGVPGRVRHRVTAPSPTCILPVA</sequence>
<evidence type="ECO:0000313" key="4">
    <source>
        <dbReference type="Proteomes" id="UP001260188"/>
    </source>
</evidence>
<dbReference type="InterPro" id="IPR015943">
    <property type="entry name" value="WD40/YVTN_repeat-like_dom_sf"/>
</dbReference>
<dbReference type="EMBL" id="JAVIZA010000001">
    <property type="protein sequence ID" value="MDR6168051.1"/>
    <property type="molecule type" value="Genomic_DNA"/>
</dbReference>